<evidence type="ECO:0000256" key="6">
    <source>
        <dbReference type="ARBA" id="ARBA00047561"/>
    </source>
</evidence>
<dbReference type="InterPro" id="IPR006367">
    <property type="entry name" value="Sirohaem_synthase_N"/>
</dbReference>
<dbReference type="InterPro" id="IPR028161">
    <property type="entry name" value="Met8-like"/>
</dbReference>
<evidence type="ECO:0000256" key="5">
    <source>
        <dbReference type="ARBA" id="ARBA00023244"/>
    </source>
</evidence>
<evidence type="ECO:0000256" key="4">
    <source>
        <dbReference type="ARBA" id="ARBA00023027"/>
    </source>
</evidence>
<comment type="caution">
    <text evidence="7">The sequence shown here is derived from an EMBL/GenBank/DDBJ whole genome shotgun (WGS) entry which is preliminary data.</text>
</comment>
<organism evidence="7 8">
    <name type="scientific">Desulfobacter postgatei</name>
    <dbReference type="NCBI Taxonomy" id="2293"/>
    <lineage>
        <taxon>Bacteria</taxon>
        <taxon>Pseudomonadati</taxon>
        <taxon>Thermodesulfobacteriota</taxon>
        <taxon>Desulfobacteria</taxon>
        <taxon>Desulfobacterales</taxon>
        <taxon>Desulfobacteraceae</taxon>
        <taxon>Desulfobacter</taxon>
    </lineage>
</organism>
<dbReference type="Gene3D" id="1.10.8.610">
    <property type="entry name" value="SirC, precorrin-2 dehydrogenase, C-terminal helical domain-like"/>
    <property type="match status" value="1"/>
</dbReference>
<dbReference type="EMBL" id="PDTI01000012">
    <property type="protein sequence ID" value="PIE63250.1"/>
    <property type="molecule type" value="Genomic_DNA"/>
</dbReference>
<name>A0A2G6MTI5_9BACT</name>
<dbReference type="InterPro" id="IPR036291">
    <property type="entry name" value="NAD(P)-bd_dom_sf"/>
</dbReference>
<evidence type="ECO:0000313" key="7">
    <source>
        <dbReference type="EMBL" id="PIE63250.1"/>
    </source>
</evidence>
<dbReference type="GO" id="GO:0019354">
    <property type="term" value="P:siroheme biosynthetic process"/>
    <property type="evidence" value="ECO:0007669"/>
    <property type="project" value="UniProtKB-UniPathway"/>
</dbReference>
<comment type="pathway">
    <text evidence="1">Porphyrin-containing compound metabolism; siroheme biosynthesis; sirohydrochlorin from precorrin-2: step 1/1.</text>
</comment>
<keyword evidence="3" id="KW-0560">Oxidoreductase</keyword>
<evidence type="ECO:0000256" key="2">
    <source>
        <dbReference type="ARBA" id="ARBA00012400"/>
    </source>
</evidence>
<evidence type="ECO:0000256" key="3">
    <source>
        <dbReference type="ARBA" id="ARBA00023002"/>
    </source>
</evidence>
<comment type="catalytic activity">
    <reaction evidence="6">
        <text>precorrin-2 + NAD(+) = sirohydrochlorin + NADH + 2 H(+)</text>
        <dbReference type="Rhea" id="RHEA:15613"/>
        <dbReference type="ChEBI" id="CHEBI:15378"/>
        <dbReference type="ChEBI" id="CHEBI:57540"/>
        <dbReference type="ChEBI" id="CHEBI:57945"/>
        <dbReference type="ChEBI" id="CHEBI:58351"/>
        <dbReference type="ChEBI" id="CHEBI:58827"/>
        <dbReference type="EC" id="1.3.1.76"/>
    </reaction>
</comment>
<dbReference type="NCBIfam" id="TIGR01470">
    <property type="entry name" value="cysG_Nterm"/>
    <property type="match status" value="1"/>
</dbReference>
<dbReference type="GO" id="GO:0004325">
    <property type="term" value="F:ferrochelatase activity"/>
    <property type="evidence" value="ECO:0007669"/>
    <property type="project" value="InterPro"/>
</dbReference>
<dbReference type="GO" id="GO:0043115">
    <property type="term" value="F:precorrin-2 dehydrogenase activity"/>
    <property type="evidence" value="ECO:0007669"/>
    <property type="project" value="UniProtKB-EC"/>
</dbReference>
<gene>
    <name evidence="7" type="ORF">CSA25_01305</name>
</gene>
<evidence type="ECO:0000313" key="8">
    <source>
        <dbReference type="Proteomes" id="UP000231203"/>
    </source>
</evidence>
<dbReference type="AlphaFoldDB" id="A0A2G6MTI5"/>
<dbReference type="EC" id="1.3.1.76" evidence="2"/>
<dbReference type="InterPro" id="IPR042518">
    <property type="entry name" value="SirC_C"/>
</dbReference>
<evidence type="ECO:0000256" key="1">
    <source>
        <dbReference type="ARBA" id="ARBA00005010"/>
    </source>
</evidence>
<dbReference type="Proteomes" id="UP000231203">
    <property type="component" value="Unassembled WGS sequence"/>
</dbReference>
<dbReference type="Pfam" id="PF13241">
    <property type="entry name" value="NAD_binding_7"/>
    <property type="match status" value="1"/>
</dbReference>
<proteinExistence type="predicted"/>
<dbReference type="SUPFAM" id="SSF51735">
    <property type="entry name" value="NAD(P)-binding Rossmann-fold domains"/>
    <property type="match status" value="1"/>
</dbReference>
<sequence length="224" mass="24313">MDYYPIFLDVKDRCCLVAGGGAVGTRKALGLARAGARVIVVSLAFSNELLTTPVPAITLKEKKFEDSDLDGMSLAFAATDNMQLNVRIRQAAQKKNILCNIADGRDKGDFILPAVVDRGDLLFAVSTCGASPALSRRLRMALEARFGPEYGILATLLSRIRTILLEQGHDPRGHRKIFYALLDADLPEKIAAGQTQQIDTVLAQVLGDGFSLERLMPDAGIREL</sequence>
<dbReference type="SUPFAM" id="SSF75615">
    <property type="entry name" value="Siroheme synthase middle domains-like"/>
    <property type="match status" value="1"/>
</dbReference>
<dbReference type="PANTHER" id="PTHR35330:SF1">
    <property type="entry name" value="SIROHEME BIOSYNTHESIS PROTEIN MET8"/>
    <property type="match status" value="1"/>
</dbReference>
<reference evidence="7 8" key="1">
    <citation type="submission" date="2017-10" db="EMBL/GenBank/DDBJ databases">
        <title>Novel microbial diversity and functional potential in the marine mammal oral microbiome.</title>
        <authorList>
            <person name="Dudek N.K."/>
            <person name="Sun C.L."/>
            <person name="Burstein D."/>
            <person name="Kantor R.S."/>
            <person name="Aliaga Goltsman D.S."/>
            <person name="Bik E.M."/>
            <person name="Thomas B.C."/>
            <person name="Banfield J.F."/>
            <person name="Relman D.A."/>
        </authorList>
    </citation>
    <scope>NUCLEOTIDE SEQUENCE [LARGE SCALE GENOMIC DNA]</scope>
    <source>
        <strain evidence="7">DOLJORAL78_47_202</strain>
    </source>
</reference>
<keyword evidence="4" id="KW-0520">NAD</keyword>
<dbReference type="PANTHER" id="PTHR35330">
    <property type="entry name" value="SIROHEME BIOSYNTHESIS PROTEIN MET8"/>
    <property type="match status" value="1"/>
</dbReference>
<dbReference type="Gene3D" id="3.40.50.720">
    <property type="entry name" value="NAD(P)-binding Rossmann-like Domain"/>
    <property type="match status" value="1"/>
</dbReference>
<accession>A0A2G6MTI5</accession>
<dbReference type="UniPathway" id="UPA00262">
    <property type="reaction ID" value="UER00222"/>
</dbReference>
<protein>
    <recommendedName>
        <fullName evidence="2">precorrin-2 dehydrogenase</fullName>
        <ecNumber evidence="2">1.3.1.76</ecNumber>
    </recommendedName>
</protein>
<keyword evidence="5" id="KW-0627">Porphyrin biosynthesis</keyword>